<comment type="cofactor">
    <cofactor evidence="1">
        <name>pyrroloquinoline quinone</name>
        <dbReference type="ChEBI" id="CHEBI:58442"/>
    </cofactor>
</comment>
<dbReference type="Gene3D" id="2.140.10.10">
    <property type="entry name" value="Quinoprotein alcohol dehydrogenase-like superfamily"/>
    <property type="match status" value="2"/>
</dbReference>
<dbReference type="PANTHER" id="PTHR32303">
    <property type="entry name" value="QUINOPROTEIN ALCOHOL DEHYDROGENASE (CYTOCHROME C)"/>
    <property type="match status" value="1"/>
</dbReference>
<keyword evidence="7" id="KW-1185">Reference proteome</keyword>
<evidence type="ECO:0000313" key="6">
    <source>
        <dbReference type="EMBL" id="MYM00336.1"/>
    </source>
</evidence>
<accession>A0A7X4GKH0</accession>
<name>A0A7X4GKH0_9SPHN</name>
<organism evidence="6 7">
    <name type="scientific">Novosphingobium silvae</name>
    <dbReference type="NCBI Taxonomy" id="2692619"/>
    <lineage>
        <taxon>Bacteria</taxon>
        <taxon>Pseudomonadati</taxon>
        <taxon>Pseudomonadota</taxon>
        <taxon>Alphaproteobacteria</taxon>
        <taxon>Sphingomonadales</taxon>
        <taxon>Sphingomonadaceae</taxon>
        <taxon>Novosphingobium</taxon>
    </lineage>
</organism>
<evidence type="ECO:0000313" key="7">
    <source>
        <dbReference type="Proteomes" id="UP000465810"/>
    </source>
</evidence>
<sequence length="552" mass="58855">MSRFLTLNVARQVDPTGASLVTACRGVAYAHVPNASDCADRIVSATFDARLIALDARSGRPCRSFGRNGMVNLKEGMGQVDPGFYYVSSAPTIVRGKVILGGWIADNVKVGEPSGVIRAFDVATGEFAWAWDLGRPGFHGRPGPGETYTLGTPNSWGPMSGDDKLGLVYVPTGNATPDHWGGSRTALSDQYSSSVVALDVQTGERRWSFQTVHHDVWDYDVGSQPTLVDLQIGGKQVPALVQPTKTGQVYVLDRRTGHPLAPVVERPVTVDPAPGDRASPTQPFSVGMPSFAGNTLKESDMWGATPFDQLWCRIRFRSMRYDGPFTPIGTKEALVSPGIGGGMNWGSVSVDPERSILFVNSMQVPSTVRLIPRATADAMAKKQKGIRFHDLSLPLPQGGTPFAVSVNTFVSPLGAPCNAPPYGLMSAVDLNTGKLLWQKPLGTTQDSGPMGIPLGLPITMGLPMMGGSIVTRGGIVFIAAAQERSIRALDAATGRELWKGRLPTGGQATPMTYISPKSGRQFVVIVSGGSVLIQSPLMDRVEAFALPSPRSR</sequence>
<dbReference type="InterPro" id="IPR011047">
    <property type="entry name" value="Quinoprotein_ADH-like_sf"/>
</dbReference>
<dbReference type="RefSeq" id="WP_160987572.1">
    <property type="nucleotide sequence ID" value="NZ_WVTD01000043.1"/>
</dbReference>
<dbReference type="EMBL" id="WVTD01000043">
    <property type="protein sequence ID" value="MYM00336.1"/>
    <property type="molecule type" value="Genomic_DNA"/>
</dbReference>
<dbReference type="Proteomes" id="UP000465810">
    <property type="component" value="Unassembled WGS sequence"/>
</dbReference>
<dbReference type="GO" id="GO:0048038">
    <property type="term" value="F:quinone binding"/>
    <property type="evidence" value="ECO:0007669"/>
    <property type="project" value="InterPro"/>
</dbReference>
<reference evidence="6 7" key="1">
    <citation type="submission" date="2019-12" db="EMBL/GenBank/DDBJ databases">
        <authorList>
            <person name="Feng G."/>
            <person name="Zhu H."/>
        </authorList>
    </citation>
    <scope>NUCLEOTIDE SEQUENCE [LARGE SCALE GENOMIC DNA]</scope>
    <source>
        <strain evidence="6 7">FGD1</strain>
    </source>
</reference>
<evidence type="ECO:0000256" key="2">
    <source>
        <dbReference type="ARBA" id="ARBA00008156"/>
    </source>
</evidence>
<dbReference type="InterPro" id="IPR017511">
    <property type="entry name" value="PQQ_mDH"/>
</dbReference>
<gene>
    <name evidence="6" type="ORF">GR702_21580</name>
</gene>
<evidence type="ECO:0000259" key="5">
    <source>
        <dbReference type="Pfam" id="PF01011"/>
    </source>
</evidence>
<feature type="domain" description="Pyrrolo-quinoline quinone repeat" evidence="5">
    <location>
        <begin position="18"/>
        <end position="523"/>
    </location>
</feature>
<dbReference type="SUPFAM" id="SSF50998">
    <property type="entry name" value="Quinoprotein alcohol dehydrogenase-like"/>
    <property type="match status" value="1"/>
</dbReference>
<feature type="region of interest" description="Disordered" evidence="4">
    <location>
        <begin position="266"/>
        <end position="286"/>
    </location>
</feature>
<dbReference type="InterPro" id="IPR002372">
    <property type="entry name" value="PQQ_rpt_dom"/>
</dbReference>
<dbReference type="PANTHER" id="PTHR32303:SF4">
    <property type="entry name" value="QUINOPROTEIN GLUCOSE DEHYDROGENASE"/>
    <property type="match status" value="1"/>
</dbReference>
<dbReference type="CDD" id="cd10280">
    <property type="entry name" value="PQQ_mGDH"/>
    <property type="match status" value="1"/>
</dbReference>
<dbReference type="Pfam" id="PF01011">
    <property type="entry name" value="PQQ"/>
    <property type="match status" value="1"/>
</dbReference>
<dbReference type="SMART" id="SM00564">
    <property type="entry name" value="PQQ"/>
    <property type="match status" value="4"/>
</dbReference>
<evidence type="ECO:0000256" key="1">
    <source>
        <dbReference type="ARBA" id="ARBA00001931"/>
    </source>
</evidence>
<comment type="caution">
    <text evidence="6">The sequence shown here is derived from an EMBL/GenBank/DDBJ whole genome shotgun (WGS) entry which is preliminary data.</text>
</comment>
<evidence type="ECO:0000256" key="4">
    <source>
        <dbReference type="SAM" id="MobiDB-lite"/>
    </source>
</evidence>
<comment type="similarity">
    <text evidence="2">Belongs to the bacterial PQQ dehydrogenase family.</text>
</comment>
<dbReference type="InterPro" id="IPR018391">
    <property type="entry name" value="PQQ_b-propeller_rpt"/>
</dbReference>
<protein>
    <submittedName>
        <fullName evidence="6">PQQ-binding-like beta-propeller repeat protein</fullName>
    </submittedName>
</protein>
<evidence type="ECO:0000256" key="3">
    <source>
        <dbReference type="ARBA" id="ARBA00023002"/>
    </source>
</evidence>
<proteinExistence type="inferred from homology"/>
<dbReference type="AlphaFoldDB" id="A0A7X4GKH0"/>
<dbReference type="GO" id="GO:0016020">
    <property type="term" value="C:membrane"/>
    <property type="evidence" value="ECO:0007669"/>
    <property type="project" value="InterPro"/>
</dbReference>
<dbReference type="GO" id="GO:0008876">
    <property type="term" value="F:quinoprotein glucose dehydrogenase activity"/>
    <property type="evidence" value="ECO:0007669"/>
    <property type="project" value="TreeGrafter"/>
</dbReference>
<keyword evidence="3" id="KW-0560">Oxidoreductase</keyword>